<comment type="similarity">
    <text evidence="1">Belongs to the methyltransferase superfamily. LaeA methyltransferase family.</text>
</comment>
<dbReference type="GeneID" id="28864363"/>
<evidence type="ECO:0000256" key="2">
    <source>
        <dbReference type="SAM" id="MobiDB-lite"/>
    </source>
</evidence>
<accession>A0A1B7YLS2</accession>
<dbReference type="GO" id="GO:0032259">
    <property type="term" value="P:methylation"/>
    <property type="evidence" value="ECO:0007669"/>
    <property type="project" value="UniProtKB-KW"/>
</dbReference>
<dbReference type="GO" id="GO:0008168">
    <property type="term" value="F:methyltransferase activity"/>
    <property type="evidence" value="ECO:0007669"/>
    <property type="project" value="UniProtKB-KW"/>
</dbReference>
<dbReference type="EMBL" id="LTAN01000003">
    <property type="protein sequence ID" value="OBR12985.1"/>
    <property type="molecule type" value="Genomic_DNA"/>
</dbReference>
<evidence type="ECO:0000256" key="1">
    <source>
        <dbReference type="ARBA" id="ARBA00038158"/>
    </source>
</evidence>
<keyword evidence="3" id="KW-0808">Transferase</keyword>
<dbReference type="OrthoDB" id="2013972at2759"/>
<dbReference type="PANTHER" id="PTHR43591:SF31">
    <property type="entry name" value="LAEA-LIKE, PUTATIVE (AFU_ORTHOLOGUE AFUA_8G01930)-RELATED"/>
    <property type="match status" value="1"/>
</dbReference>
<protein>
    <submittedName>
        <fullName evidence="3">TAM domain methyltransferase</fullName>
    </submittedName>
</protein>
<comment type="caution">
    <text evidence="3">The sequence shown here is derived from an EMBL/GenBank/DDBJ whole genome shotgun (WGS) entry which is preliminary data.</text>
</comment>
<gene>
    <name evidence="3" type="ORF">CH63R_05281</name>
</gene>
<evidence type="ECO:0000313" key="3">
    <source>
        <dbReference type="EMBL" id="OBR12985.1"/>
    </source>
</evidence>
<organism evidence="3 4">
    <name type="scientific">Colletotrichum higginsianum (strain IMI 349063)</name>
    <name type="common">Crucifer anthracnose fungus</name>
    <dbReference type="NCBI Taxonomy" id="759273"/>
    <lineage>
        <taxon>Eukaryota</taxon>
        <taxon>Fungi</taxon>
        <taxon>Dikarya</taxon>
        <taxon>Ascomycota</taxon>
        <taxon>Pezizomycotina</taxon>
        <taxon>Sordariomycetes</taxon>
        <taxon>Hypocreomycetidae</taxon>
        <taxon>Glomerellales</taxon>
        <taxon>Glomerellaceae</taxon>
        <taxon>Colletotrichum</taxon>
        <taxon>Colletotrichum destructivum species complex</taxon>
    </lineage>
</organism>
<keyword evidence="3" id="KW-0489">Methyltransferase</keyword>
<dbReference type="Proteomes" id="UP000092177">
    <property type="component" value="Chromosome 3"/>
</dbReference>
<evidence type="ECO:0000313" key="4">
    <source>
        <dbReference type="Proteomes" id="UP000092177"/>
    </source>
</evidence>
<dbReference type="PANTHER" id="PTHR43591">
    <property type="entry name" value="METHYLTRANSFERASE"/>
    <property type="match status" value="1"/>
</dbReference>
<dbReference type="VEuPathDB" id="FungiDB:CH63R_05281"/>
<name>A0A1B7YLS2_COLHI</name>
<dbReference type="Pfam" id="PF13489">
    <property type="entry name" value="Methyltransf_23"/>
    <property type="match status" value="1"/>
</dbReference>
<keyword evidence="4" id="KW-1185">Reference proteome</keyword>
<feature type="region of interest" description="Disordered" evidence="2">
    <location>
        <begin position="1"/>
        <end position="75"/>
    </location>
</feature>
<dbReference type="InterPro" id="IPR029063">
    <property type="entry name" value="SAM-dependent_MTases_sf"/>
</dbReference>
<dbReference type="KEGG" id="chig:CH63R_05281"/>
<proteinExistence type="inferred from homology"/>
<dbReference type="AlphaFoldDB" id="A0A1B7YLS2"/>
<reference evidence="4" key="1">
    <citation type="journal article" date="2017" name="BMC Genomics">
        <title>Gapless genome assembly of Colletotrichum higginsianum reveals chromosome structure and association of transposable elements with secondary metabolite gene clusters.</title>
        <authorList>
            <person name="Dallery J.-F."/>
            <person name="Lapalu N."/>
            <person name="Zampounis A."/>
            <person name="Pigne S."/>
            <person name="Luyten I."/>
            <person name="Amselem J."/>
            <person name="Wittenberg A.H.J."/>
            <person name="Zhou S."/>
            <person name="de Queiroz M.V."/>
            <person name="Robin G.P."/>
            <person name="Auger A."/>
            <person name="Hainaut M."/>
            <person name="Henrissat B."/>
            <person name="Kim K.-T."/>
            <person name="Lee Y.-H."/>
            <person name="Lespinet O."/>
            <person name="Schwartz D.C."/>
            <person name="Thon M.R."/>
            <person name="O'Connell R.J."/>
        </authorList>
    </citation>
    <scope>NUCLEOTIDE SEQUENCE [LARGE SCALE GENOMIC DNA]</scope>
    <source>
        <strain evidence="4">IMI 349063</strain>
    </source>
</reference>
<sequence>MSEAKDIASTAEQSSVASPSASLPFQSSIAPETANPGSSITSQTGQTNITATIAPAIDPEESDDGSSARGESVASSSISVTDSVLQYRIENGRTYHKYKDGKYSLPNDERENERLGKSTMSSFVYSTTRLVAHDGSPTRTDVQHNMFLLSFDNKLGTAPPNIRGSNVEVKRVLDVGTGTGIWAMEFGDDHPEAEVICPSFKVLGIDLSAIQPMFTPPNVKFEIDDVDEPWTYSQPFDYIHTRMMTSSIGNWKEYIQKCFDNLEPNGYLELNEIDLTPGCDDGTLKDSHALVKMARLWGDAAEHFGRPFQNNRDLVDTMADVGFVDIHAQTFKWPSNPWPRDKKHKELGYWNYDNSVAGLEAFMMAPFTRVHGWTKEEVTVFAMQVRNEMKDPTIHSYSNIWSIYGRKPERQDSTSGN</sequence>
<dbReference type="SUPFAM" id="SSF53335">
    <property type="entry name" value="S-adenosyl-L-methionine-dependent methyltransferases"/>
    <property type="match status" value="1"/>
</dbReference>
<feature type="compositionally biased region" description="Polar residues" evidence="2">
    <location>
        <begin position="10"/>
        <end position="51"/>
    </location>
</feature>
<dbReference type="RefSeq" id="XP_018161502.1">
    <property type="nucleotide sequence ID" value="XM_018300256.1"/>
</dbReference>
<dbReference type="Gene3D" id="3.40.50.150">
    <property type="entry name" value="Vaccinia Virus protein VP39"/>
    <property type="match status" value="1"/>
</dbReference>
<dbReference type="CDD" id="cd02440">
    <property type="entry name" value="AdoMet_MTases"/>
    <property type="match status" value="1"/>
</dbReference>